<dbReference type="PANTHER" id="PTHR21666">
    <property type="entry name" value="PEPTIDASE-RELATED"/>
    <property type="match status" value="1"/>
</dbReference>
<organism evidence="5 6">
    <name type="scientific">Lihuaxuella thermophila</name>
    <dbReference type="NCBI Taxonomy" id="1173111"/>
    <lineage>
        <taxon>Bacteria</taxon>
        <taxon>Bacillati</taxon>
        <taxon>Bacillota</taxon>
        <taxon>Bacilli</taxon>
        <taxon>Bacillales</taxon>
        <taxon>Thermoactinomycetaceae</taxon>
        <taxon>Lihuaxuella</taxon>
    </lineage>
</organism>
<proteinExistence type="predicted"/>
<evidence type="ECO:0000256" key="2">
    <source>
        <dbReference type="SAM" id="Phobius"/>
    </source>
</evidence>
<dbReference type="SUPFAM" id="SSF51261">
    <property type="entry name" value="Duplicated hybrid motif"/>
    <property type="match status" value="1"/>
</dbReference>
<dbReference type="RefSeq" id="WP_089970974.1">
    <property type="nucleotide sequence ID" value="NZ_FOCQ01000014.1"/>
</dbReference>
<dbReference type="STRING" id="1173111.SAMN05444955_11426"/>
<dbReference type="GO" id="GO:0004222">
    <property type="term" value="F:metalloendopeptidase activity"/>
    <property type="evidence" value="ECO:0007669"/>
    <property type="project" value="TreeGrafter"/>
</dbReference>
<evidence type="ECO:0000256" key="1">
    <source>
        <dbReference type="ARBA" id="ARBA00022729"/>
    </source>
</evidence>
<dbReference type="Gene3D" id="1.10.530.10">
    <property type="match status" value="1"/>
</dbReference>
<evidence type="ECO:0000259" key="3">
    <source>
        <dbReference type="Pfam" id="PF01551"/>
    </source>
</evidence>
<dbReference type="Proteomes" id="UP000199695">
    <property type="component" value="Unassembled WGS sequence"/>
</dbReference>
<dbReference type="InterPro" id="IPR023346">
    <property type="entry name" value="Lysozyme-like_dom_sf"/>
</dbReference>
<accession>A0A1H8HHG1</accession>
<dbReference type="Gene3D" id="2.70.70.10">
    <property type="entry name" value="Glucose Permease (Domain IIA)"/>
    <property type="match status" value="1"/>
</dbReference>
<keyword evidence="5" id="KW-0378">Hydrolase</keyword>
<feature type="domain" description="Transglycosylase SLT" evidence="4">
    <location>
        <begin position="166"/>
        <end position="207"/>
    </location>
</feature>
<keyword evidence="2" id="KW-0472">Membrane</keyword>
<dbReference type="PANTHER" id="PTHR21666:SF289">
    <property type="entry name" value="L-ALA--D-GLU ENDOPEPTIDASE"/>
    <property type="match status" value="1"/>
</dbReference>
<dbReference type="InterPro" id="IPR011055">
    <property type="entry name" value="Dup_hybrid_motif"/>
</dbReference>
<evidence type="ECO:0000259" key="4">
    <source>
        <dbReference type="Pfam" id="PF13406"/>
    </source>
</evidence>
<sequence>MEVSTKSAVRSPTFISIPRRTAKATRKSSQSWKAALLFLLIAGFFFILFIFMLFGTVLIGLFSEPPAQIDAGQWEVATGFPQAAQKYLPIYQEAGRKYGVPWPILAAIHKIETDFGRNLSVSSVGARGHMQFMDKTWLGWSFSGGTRLGDLPDHVNITDPDRIEEYGGYGVDADGDGRADPYNPVDAIHATAKYLAANHKPGDDWFKRGGAVWQYNHDYENYVLKVKQYAEAFARPVLSAAGSAAGSGQFLWPVPGGKVTSSFGYRFHPLKKVYRMHEGIDIGKELGAPILASDSGVVIESRKAEGYGWMIVIDHGNGYQTLYAHMEEKDVQVHAGQKVKKGQMIARVGSNGWSTGPHLHFEIRRNGQIINPEQVVKVHETLRK</sequence>
<dbReference type="Pfam" id="PF13406">
    <property type="entry name" value="SLT_2"/>
    <property type="match status" value="1"/>
</dbReference>
<evidence type="ECO:0000313" key="6">
    <source>
        <dbReference type="Proteomes" id="UP000199695"/>
    </source>
</evidence>
<dbReference type="AlphaFoldDB" id="A0A1H8HHG1"/>
<gene>
    <name evidence="5" type="ORF">SAMN05444955_11426</name>
</gene>
<dbReference type="InterPro" id="IPR050570">
    <property type="entry name" value="Cell_wall_metabolism_enzyme"/>
</dbReference>
<keyword evidence="2" id="KW-0812">Transmembrane</keyword>
<keyword evidence="1" id="KW-0732">Signal</keyword>
<dbReference type="InterPro" id="IPR016047">
    <property type="entry name" value="M23ase_b-sheet_dom"/>
</dbReference>
<dbReference type="CDD" id="cd12797">
    <property type="entry name" value="M23_peptidase"/>
    <property type="match status" value="1"/>
</dbReference>
<name>A0A1H8HHG1_9BACL</name>
<dbReference type="SUPFAM" id="SSF53955">
    <property type="entry name" value="Lysozyme-like"/>
    <property type="match status" value="1"/>
</dbReference>
<feature type="transmembrane region" description="Helical" evidence="2">
    <location>
        <begin position="36"/>
        <end position="62"/>
    </location>
</feature>
<dbReference type="InterPro" id="IPR031304">
    <property type="entry name" value="SLT_2"/>
</dbReference>
<dbReference type="OrthoDB" id="9809488at2"/>
<feature type="domain" description="M23ase beta-sheet core" evidence="3">
    <location>
        <begin position="275"/>
        <end position="372"/>
    </location>
</feature>
<dbReference type="EMBL" id="FOCQ01000014">
    <property type="protein sequence ID" value="SEN55377.1"/>
    <property type="molecule type" value="Genomic_DNA"/>
</dbReference>
<evidence type="ECO:0000313" key="5">
    <source>
        <dbReference type="EMBL" id="SEN55377.1"/>
    </source>
</evidence>
<reference evidence="5 6" key="1">
    <citation type="submission" date="2016-10" db="EMBL/GenBank/DDBJ databases">
        <authorList>
            <person name="de Groot N.N."/>
        </authorList>
    </citation>
    <scope>NUCLEOTIDE SEQUENCE [LARGE SCALE GENOMIC DNA]</scope>
    <source>
        <strain evidence="5 6">DSM 46701</strain>
    </source>
</reference>
<keyword evidence="6" id="KW-1185">Reference proteome</keyword>
<dbReference type="CDD" id="cd13399">
    <property type="entry name" value="Slt35-like"/>
    <property type="match status" value="1"/>
</dbReference>
<protein>
    <submittedName>
        <fullName evidence="5">Murein DD-endopeptidase MepM and murein hydrolase activator NlpD, contain LysM domain</fullName>
    </submittedName>
</protein>
<keyword evidence="2" id="KW-1133">Transmembrane helix</keyword>
<dbReference type="Pfam" id="PF01551">
    <property type="entry name" value="Peptidase_M23"/>
    <property type="match status" value="1"/>
</dbReference>